<name>A0A511B9S7_9PROT</name>
<accession>A0A511B9S7</accession>
<protein>
    <recommendedName>
        <fullName evidence="4">Gluconate 2-dehydrogenase</fullName>
    </recommendedName>
</protein>
<evidence type="ECO:0000313" key="3">
    <source>
        <dbReference type="Proteomes" id="UP000321079"/>
    </source>
</evidence>
<evidence type="ECO:0008006" key="4">
    <source>
        <dbReference type="Google" id="ProtNLM"/>
    </source>
</evidence>
<keyword evidence="3" id="KW-1185">Reference proteome</keyword>
<dbReference type="AlphaFoldDB" id="A0A511B9S7"/>
<sequence length="242" mass="26576">MRRRVVLKAGLVLMSTATAAAIMRPVGAAARVLRGGAGKWIARETPPPVPVDPSKRIFFTPQEENLVKAIFDQLIPADDLSVSASDAGCVVFIDHQLAGSYGKASSRFKGGPFQEGTPEQGDQSKLTPADIYKIGLAEMNDHCRKMSGKAFEELPAPQQVEYLEAMEAGKFTYKTIKSSELFTQFLTNVQEGFLSDPVYGGNRNMVGWRMIGFPGARYDYRDVAELKGQRLEIEPVSISDRI</sequence>
<dbReference type="OrthoDB" id="8400810at2"/>
<dbReference type="EMBL" id="BJVA01000016">
    <property type="protein sequence ID" value="GEK97054.1"/>
    <property type="molecule type" value="Genomic_DNA"/>
</dbReference>
<comment type="caution">
    <text evidence="2">The sequence shown here is derived from an EMBL/GenBank/DDBJ whole genome shotgun (WGS) entry which is preliminary data.</text>
</comment>
<dbReference type="RefSeq" id="WP_146862969.1">
    <property type="nucleotide sequence ID" value="NZ_BARK01000006.1"/>
</dbReference>
<evidence type="ECO:0000256" key="1">
    <source>
        <dbReference type="SAM" id="SignalP"/>
    </source>
</evidence>
<keyword evidence="1" id="KW-0732">Signal</keyword>
<dbReference type="Pfam" id="PF13618">
    <property type="entry name" value="Gluconate_2-dh3"/>
    <property type="match status" value="1"/>
</dbReference>
<evidence type="ECO:0000313" key="2">
    <source>
        <dbReference type="EMBL" id="GEK97054.1"/>
    </source>
</evidence>
<gene>
    <name evidence="2" type="ORF">GKA01_22510</name>
</gene>
<feature type="chain" id="PRO_5022163148" description="Gluconate 2-dehydrogenase" evidence="1">
    <location>
        <begin position="20"/>
        <end position="242"/>
    </location>
</feature>
<dbReference type="Proteomes" id="UP000321079">
    <property type="component" value="Unassembled WGS sequence"/>
</dbReference>
<proteinExistence type="predicted"/>
<reference evidence="2 3" key="1">
    <citation type="submission" date="2019-07" db="EMBL/GenBank/DDBJ databases">
        <title>Whole genome shotgun sequence of Gluconobacter kanchanaburiensis NBRC 103587.</title>
        <authorList>
            <person name="Hosoyama A."/>
            <person name="Uohara A."/>
            <person name="Ohji S."/>
            <person name="Ichikawa N."/>
        </authorList>
    </citation>
    <scope>NUCLEOTIDE SEQUENCE [LARGE SCALE GENOMIC DNA]</scope>
    <source>
        <strain evidence="2 3">NBRC 103587</strain>
    </source>
</reference>
<organism evidence="2 3">
    <name type="scientific">Gluconobacter kanchanaburiensis NBRC 103587</name>
    <dbReference type="NCBI Taxonomy" id="1307948"/>
    <lineage>
        <taxon>Bacteria</taxon>
        <taxon>Pseudomonadati</taxon>
        <taxon>Pseudomonadota</taxon>
        <taxon>Alphaproteobacteria</taxon>
        <taxon>Acetobacterales</taxon>
        <taxon>Acetobacteraceae</taxon>
        <taxon>Gluconobacter</taxon>
    </lineage>
</organism>
<dbReference type="InterPro" id="IPR027056">
    <property type="entry name" value="Gluconate_2DH_su3"/>
</dbReference>
<feature type="signal peptide" evidence="1">
    <location>
        <begin position="1"/>
        <end position="19"/>
    </location>
</feature>